<proteinExistence type="predicted"/>
<organism evidence="1 2">
    <name type="scientific">Crenichthys baileyi</name>
    <name type="common">White River springfish</name>
    <dbReference type="NCBI Taxonomy" id="28760"/>
    <lineage>
        <taxon>Eukaryota</taxon>
        <taxon>Metazoa</taxon>
        <taxon>Chordata</taxon>
        <taxon>Craniata</taxon>
        <taxon>Vertebrata</taxon>
        <taxon>Euteleostomi</taxon>
        <taxon>Actinopterygii</taxon>
        <taxon>Neopterygii</taxon>
        <taxon>Teleostei</taxon>
        <taxon>Neoteleostei</taxon>
        <taxon>Acanthomorphata</taxon>
        <taxon>Ovalentaria</taxon>
        <taxon>Atherinomorphae</taxon>
        <taxon>Cyprinodontiformes</taxon>
        <taxon>Goodeidae</taxon>
        <taxon>Crenichthys</taxon>
    </lineage>
</organism>
<protein>
    <submittedName>
        <fullName evidence="1">Uncharacterized protein</fullName>
    </submittedName>
</protein>
<evidence type="ECO:0000313" key="2">
    <source>
        <dbReference type="Proteomes" id="UP001311232"/>
    </source>
</evidence>
<dbReference type="AlphaFoldDB" id="A0AAV9RMC4"/>
<dbReference type="Proteomes" id="UP001311232">
    <property type="component" value="Unassembled WGS sequence"/>
</dbReference>
<dbReference type="EMBL" id="JAHHUM010001648">
    <property type="protein sequence ID" value="KAK5610137.1"/>
    <property type="molecule type" value="Genomic_DNA"/>
</dbReference>
<comment type="caution">
    <text evidence="1">The sequence shown here is derived from an EMBL/GenBank/DDBJ whole genome shotgun (WGS) entry which is preliminary data.</text>
</comment>
<name>A0AAV9RMC4_9TELE</name>
<sequence length="208" mass="23013">MENRKKPKMQHPWNVEKVNCIVRVCCCLRDIHALNQESTSDQTLDAAAVSDRCSLELSCFVDDPNHTEMDEDGSDDAVQMAVQKMSSSCGSAQPPPFHPTHCHTGRCEEEEGFKGQFRGLFTTAAVGHSLTCYSFFMTQQLTEVFPWDVIRPDAAMLEAEGGAPAPALGWLPQLNSKMQVQHPWTSLQTLPTFVSKLLNLSCPSTLSP</sequence>
<accession>A0AAV9RMC4</accession>
<keyword evidence="2" id="KW-1185">Reference proteome</keyword>
<evidence type="ECO:0000313" key="1">
    <source>
        <dbReference type="EMBL" id="KAK5610137.1"/>
    </source>
</evidence>
<gene>
    <name evidence="1" type="ORF">CRENBAI_010811</name>
</gene>
<reference evidence="1 2" key="1">
    <citation type="submission" date="2021-06" db="EMBL/GenBank/DDBJ databases">
        <authorList>
            <person name="Palmer J.M."/>
        </authorList>
    </citation>
    <scope>NUCLEOTIDE SEQUENCE [LARGE SCALE GENOMIC DNA]</scope>
    <source>
        <strain evidence="1 2">MEX-2019</strain>
        <tissue evidence="1">Muscle</tissue>
    </source>
</reference>